<dbReference type="EMBL" id="GAMC01013681">
    <property type="protein sequence ID" value="JAB92874.1"/>
    <property type="molecule type" value="mRNA"/>
</dbReference>
<dbReference type="OrthoDB" id="7752111at2759"/>
<reference evidence="3" key="2">
    <citation type="journal article" date="2014" name="BMC Genomics">
        <title>A genomic perspective to assessing quality of mass-reared SIT flies used in Mediterranean fruit fly (Ceratitis capitata) eradication in California.</title>
        <authorList>
            <person name="Calla B."/>
            <person name="Hall B."/>
            <person name="Hou S."/>
            <person name="Geib S.M."/>
        </authorList>
    </citation>
    <scope>NUCLEOTIDE SEQUENCE</scope>
</reference>
<evidence type="ECO:0000256" key="2">
    <source>
        <dbReference type="SAM" id="MobiDB-lite"/>
    </source>
</evidence>
<dbReference type="AlphaFoldDB" id="W8BUS3"/>
<feature type="repeat" description="TPR" evidence="1">
    <location>
        <begin position="20"/>
        <end position="53"/>
    </location>
</feature>
<evidence type="ECO:0000313" key="3">
    <source>
        <dbReference type="EMBL" id="JAB92874.1"/>
    </source>
</evidence>
<dbReference type="PROSITE" id="PS50005">
    <property type="entry name" value="TPR"/>
    <property type="match status" value="1"/>
</dbReference>
<reference evidence="3" key="1">
    <citation type="submission" date="2013-07" db="EMBL/GenBank/DDBJ databases">
        <authorList>
            <person name="Geib S."/>
        </authorList>
    </citation>
    <scope>NUCLEOTIDE SEQUENCE</scope>
</reference>
<dbReference type="Gene3D" id="1.25.40.10">
    <property type="entry name" value="Tetratricopeptide repeat domain"/>
    <property type="match status" value="1"/>
</dbReference>
<proteinExistence type="evidence at transcript level"/>
<protein>
    <submittedName>
        <fullName evidence="3">Uncharacterized protein</fullName>
    </submittedName>
</protein>
<keyword evidence="1" id="KW-0802">TPR repeat</keyword>
<organism evidence="3">
    <name type="scientific">Ceratitis capitata</name>
    <name type="common">Mediterranean fruit fly</name>
    <name type="synonym">Tephritis capitata</name>
    <dbReference type="NCBI Taxonomy" id="7213"/>
    <lineage>
        <taxon>Eukaryota</taxon>
        <taxon>Metazoa</taxon>
        <taxon>Ecdysozoa</taxon>
        <taxon>Arthropoda</taxon>
        <taxon>Hexapoda</taxon>
        <taxon>Insecta</taxon>
        <taxon>Pterygota</taxon>
        <taxon>Neoptera</taxon>
        <taxon>Endopterygota</taxon>
        <taxon>Diptera</taxon>
        <taxon>Brachycera</taxon>
        <taxon>Muscomorpha</taxon>
        <taxon>Tephritoidea</taxon>
        <taxon>Tephritidae</taxon>
        <taxon>Ceratitis</taxon>
        <taxon>Ceratitis</taxon>
    </lineage>
</organism>
<dbReference type="InterPro" id="IPR019734">
    <property type="entry name" value="TPR_rpt"/>
</dbReference>
<dbReference type="InterPro" id="IPR011990">
    <property type="entry name" value="TPR-like_helical_dom_sf"/>
</dbReference>
<sequence length="597" mass="70725">MQEVAVLPWEKIAWSDEHVQLIYRDWGLFYTHKQQLDIAAKYYDKSLELKEDDSRALYFRSQCKRNIAQTQGALEDGLAAGAIEPNNAPINLEICDALYELNQFENCKVELHDNTHKFYGKKVSAFQNRLIVVDENFKDSIGETLGPFILRNEKIFAKVLEQFEREKYVDPRPLWKILREQGKCDVLSVLEKEEVLLSPREIARRERAFKVFNQIYYNKSWIDVLFLKDLRDNMNLLLPQCKVSTPYLRHLTNTKYEVLKKFLKMLQARSPLYNEQMRKCPDKKVWEKHRQAHLNHIQYQTRRNMLTILRTIRQLRAAGKIKQLGKYVEEVMGDYVVLKTHRVMPWKFQFINEVYNTLALAYADIFMEPPDMNVHYDAKNRLIRLLKMPIDKNKDRVMRFVFGDKSTYQEPDAIDYTLLAYKKYLARLEKRMHFAKYSIEKCYLLYEIAQSHLTQSRFEECCSVARKAIEETKNCNSYLWRFLSILLICKSHAVLHKVERGRDALNEAYECAERLKCGELMHFIDLCRVSVETEISLKKRTQSFDSVRRRKSRLSVGGSSHMSQYSSGSANNNADERNEEQEQEEQQERQVTAREFQ</sequence>
<dbReference type="PANTHER" id="PTHR21391">
    <property type="entry name" value="AT04489P-RELATED"/>
    <property type="match status" value="1"/>
</dbReference>
<feature type="compositionally biased region" description="Basic and acidic residues" evidence="2">
    <location>
        <begin position="586"/>
        <end position="597"/>
    </location>
</feature>
<dbReference type="PANTHER" id="PTHR21391:SF0">
    <property type="entry name" value="AT04489P-RELATED"/>
    <property type="match status" value="1"/>
</dbReference>
<feature type="compositionally biased region" description="Low complexity" evidence="2">
    <location>
        <begin position="555"/>
        <end position="569"/>
    </location>
</feature>
<name>W8BUS3_CERCA</name>
<dbReference type="SUPFAM" id="SSF48452">
    <property type="entry name" value="TPR-like"/>
    <property type="match status" value="2"/>
</dbReference>
<accession>W8BUS3</accession>
<feature type="region of interest" description="Disordered" evidence="2">
    <location>
        <begin position="548"/>
        <end position="597"/>
    </location>
</feature>
<evidence type="ECO:0000256" key="1">
    <source>
        <dbReference type="PROSITE-ProRule" id="PRU00339"/>
    </source>
</evidence>